<name>A0AAD8Y3I7_9STRA</name>
<reference evidence="2" key="1">
    <citation type="submission" date="2023-06" db="EMBL/GenBank/DDBJ databases">
        <title>Survivors Of The Sea: Transcriptome response of Skeletonema marinoi to long-term dormancy.</title>
        <authorList>
            <person name="Pinder M.I.M."/>
            <person name="Kourtchenko O."/>
            <person name="Robertson E.K."/>
            <person name="Larsson T."/>
            <person name="Maumus F."/>
            <person name="Osuna-Cruz C.M."/>
            <person name="Vancaester E."/>
            <person name="Stenow R."/>
            <person name="Vandepoele K."/>
            <person name="Ploug H."/>
            <person name="Bruchert V."/>
            <person name="Godhe A."/>
            <person name="Topel M."/>
        </authorList>
    </citation>
    <scope>NUCLEOTIDE SEQUENCE</scope>
    <source>
        <strain evidence="2">R05AC</strain>
    </source>
</reference>
<dbReference type="GO" id="GO:0008168">
    <property type="term" value="F:methyltransferase activity"/>
    <property type="evidence" value="ECO:0007669"/>
    <property type="project" value="InterPro"/>
</dbReference>
<dbReference type="PANTHER" id="PTHR37524:SF2">
    <property type="entry name" value="RIBOSOMAL RNA METHYLTRANSFERASE FTSJ DOMAIN-CONTAINING PROTEIN"/>
    <property type="match status" value="1"/>
</dbReference>
<dbReference type="Proteomes" id="UP001224775">
    <property type="component" value="Unassembled WGS sequence"/>
</dbReference>
<dbReference type="Gene3D" id="3.40.50.150">
    <property type="entry name" value="Vaccinia Virus protein VP39"/>
    <property type="match status" value="1"/>
</dbReference>
<dbReference type="InterPro" id="IPR029063">
    <property type="entry name" value="SAM-dependent_MTases_sf"/>
</dbReference>
<dbReference type="Pfam" id="PF01728">
    <property type="entry name" value="FtsJ"/>
    <property type="match status" value="1"/>
</dbReference>
<protein>
    <recommendedName>
        <fullName evidence="1">Ribosomal RNA methyltransferase FtsJ domain-containing protein</fullName>
    </recommendedName>
</protein>
<evidence type="ECO:0000259" key="1">
    <source>
        <dbReference type="Pfam" id="PF01728"/>
    </source>
</evidence>
<keyword evidence="3" id="KW-1185">Reference proteome</keyword>
<evidence type="ECO:0000313" key="2">
    <source>
        <dbReference type="EMBL" id="KAK1738106.1"/>
    </source>
</evidence>
<dbReference type="GO" id="GO:0032259">
    <property type="term" value="P:methylation"/>
    <property type="evidence" value="ECO:0007669"/>
    <property type="project" value="InterPro"/>
</dbReference>
<proteinExistence type="predicted"/>
<feature type="domain" description="Ribosomal RNA methyltransferase FtsJ" evidence="1">
    <location>
        <begin position="217"/>
        <end position="341"/>
    </location>
</feature>
<accession>A0AAD8Y3I7</accession>
<dbReference type="AlphaFoldDB" id="A0AAD8Y3I7"/>
<organism evidence="2 3">
    <name type="scientific">Skeletonema marinoi</name>
    <dbReference type="NCBI Taxonomy" id="267567"/>
    <lineage>
        <taxon>Eukaryota</taxon>
        <taxon>Sar</taxon>
        <taxon>Stramenopiles</taxon>
        <taxon>Ochrophyta</taxon>
        <taxon>Bacillariophyta</taxon>
        <taxon>Coscinodiscophyceae</taxon>
        <taxon>Thalassiosirophycidae</taxon>
        <taxon>Thalassiosirales</taxon>
        <taxon>Skeletonemataceae</taxon>
        <taxon>Skeletonema</taxon>
        <taxon>Skeletonema marinoi-dohrnii complex</taxon>
    </lineage>
</organism>
<comment type="caution">
    <text evidence="2">The sequence shown here is derived from an EMBL/GenBank/DDBJ whole genome shotgun (WGS) entry which is preliminary data.</text>
</comment>
<dbReference type="EMBL" id="JATAAI010000022">
    <property type="protein sequence ID" value="KAK1738106.1"/>
    <property type="molecule type" value="Genomic_DNA"/>
</dbReference>
<dbReference type="SUPFAM" id="SSF53335">
    <property type="entry name" value="S-adenosyl-L-methionine-dependent methyltransferases"/>
    <property type="match status" value="1"/>
</dbReference>
<dbReference type="PANTHER" id="PTHR37524">
    <property type="entry name" value="RIBOSOMAL RNA LARGE SUBUNIT METHYLTRANSFERASE M"/>
    <property type="match status" value="1"/>
</dbReference>
<gene>
    <name evidence="2" type="ORF">QTG54_011400</name>
</gene>
<evidence type="ECO:0000313" key="3">
    <source>
        <dbReference type="Proteomes" id="UP001224775"/>
    </source>
</evidence>
<sequence length="415" mass="47104">MNIAEMAKEANVVLSVHASHLYRMVDFIETTQEVKLCTYQKATASKTNSLIYLNARDPREFIEGMIDQHKFVLQALNKVYILINDREIIRGIADFAKVDTEDISHHILKMMKQLRTNNNSTPVKVKLEAFPAKTQRQLVNKVCSLLNRNSIPENELDITPTDETHTISIIQLDDDKNKGGKKRKRNDDDQEKAYLIGSSFCKDTTSPIYPSESNDICRAFNKLDEAFDRYGLNAKSLPSLDDMIQIAKQQNSGPCIGIDCGSAPGGWTKYLLEKTHCDELYAIDPGKMDTSVTSSDNVHHLQMTAQNAIPNLRVILTRREAKVAIWVSDMCVQEVGKQVDIFMLAVKEQLIKSGTAFVLTIKCNVGHARERFDEMTNAEAARLIEQVDDRREDNNRMRQIGRNDQFVASFSYFDM</sequence>
<dbReference type="InterPro" id="IPR002877">
    <property type="entry name" value="RNA_MeTrfase_FtsJ_dom"/>
</dbReference>